<dbReference type="GeneID" id="54571002"/>
<dbReference type="GO" id="GO:0019748">
    <property type="term" value="P:secondary metabolic process"/>
    <property type="evidence" value="ECO:0007669"/>
    <property type="project" value="TreeGrafter"/>
</dbReference>
<dbReference type="EC" id="4.1.1.52" evidence="7"/>
<evidence type="ECO:0000256" key="6">
    <source>
        <dbReference type="ARBA" id="ARBA00036832"/>
    </source>
</evidence>
<dbReference type="OrthoDB" id="2832284at2759"/>
<dbReference type="InterPro" id="IPR032466">
    <property type="entry name" value="Metal_Hydrolase"/>
</dbReference>
<keyword evidence="4" id="KW-0862">Zinc</keyword>
<name>A0A6A6C9X0_ZASCE</name>
<evidence type="ECO:0000256" key="5">
    <source>
        <dbReference type="ARBA" id="ARBA00023239"/>
    </source>
</evidence>
<keyword evidence="11" id="KW-1185">Reference proteome</keyword>
<dbReference type="InterPro" id="IPR032465">
    <property type="entry name" value="ACMSD"/>
</dbReference>
<dbReference type="GO" id="GO:0016787">
    <property type="term" value="F:hydrolase activity"/>
    <property type="evidence" value="ECO:0007669"/>
    <property type="project" value="InterPro"/>
</dbReference>
<keyword evidence="5 8" id="KW-0456">Lyase</keyword>
<dbReference type="Pfam" id="PF04909">
    <property type="entry name" value="Amidohydro_2"/>
    <property type="match status" value="1"/>
</dbReference>
<dbReference type="PANTHER" id="PTHR21240">
    <property type="entry name" value="2-AMINO-3-CARBOXYLMUCONATE-6-SEMIALDEHYDE DECARBOXYLASE"/>
    <property type="match status" value="1"/>
</dbReference>
<evidence type="ECO:0000259" key="9">
    <source>
        <dbReference type="Pfam" id="PF04909"/>
    </source>
</evidence>
<dbReference type="GO" id="GO:0047596">
    <property type="term" value="F:6-methylsalicylate decarboxylase activity"/>
    <property type="evidence" value="ECO:0007669"/>
    <property type="project" value="UniProtKB-EC"/>
</dbReference>
<evidence type="ECO:0000256" key="2">
    <source>
        <dbReference type="ARBA" id="ARBA00022723"/>
    </source>
</evidence>
<evidence type="ECO:0000256" key="4">
    <source>
        <dbReference type="ARBA" id="ARBA00022833"/>
    </source>
</evidence>
<evidence type="ECO:0000313" key="10">
    <source>
        <dbReference type="EMBL" id="KAF2163987.1"/>
    </source>
</evidence>
<evidence type="ECO:0000256" key="1">
    <source>
        <dbReference type="ARBA" id="ARBA00005871"/>
    </source>
</evidence>
<dbReference type="GO" id="GO:0046872">
    <property type="term" value="F:metal ion binding"/>
    <property type="evidence" value="ECO:0007669"/>
    <property type="project" value="UniProtKB-KW"/>
</dbReference>
<dbReference type="Gene3D" id="3.20.20.140">
    <property type="entry name" value="Metal-dependent hydrolases"/>
    <property type="match status" value="1"/>
</dbReference>
<dbReference type="Proteomes" id="UP000799537">
    <property type="component" value="Unassembled WGS sequence"/>
</dbReference>
<evidence type="ECO:0000256" key="7">
    <source>
        <dbReference type="ARBA" id="ARBA00038889"/>
    </source>
</evidence>
<evidence type="ECO:0000256" key="3">
    <source>
        <dbReference type="ARBA" id="ARBA00022793"/>
    </source>
</evidence>
<dbReference type="InterPro" id="IPR006680">
    <property type="entry name" value="Amidohydro-rel"/>
</dbReference>
<sequence length="324" mass="36718">MARSKIDMHAHFVPPVWREACLKADLGRPLAPWNENDHLAWMEKAGICKSIVGITDPGTHLVPGKDEEARKLTRECNEFAADLKRRNPEKFGFWASLPLPDVEGSLVEISHALDVLYADGVTMLTNHHRTYLGDPKFEPIFKELDRRGATVFIHPTLPREHSQMRFDAPSQNSFTAMMEFAFDETRTAVSLLLFGVIQRYTNIQFIFTHAGGVLPPLVERLIQFSKMLSMGGPDMSSASVRDLLRHRVLYDLSLFVFPDQIHGLLRIADPSQLLYGSDYPYVPETLAVELEQKIDKNLEEAVGGEENVERVLRSNAIRLPSRQK</sequence>
<comment type="catalytic activity">
    <reaction evidence="6">
        <text>6-methylsalicylate + H(+) = 3-methylphenol + CO2</text>
        <dbReference type="Rhea" id="RHEA:23112"/>
        <dbReference type="ChEBI" id="CHEBI:15378"/>
        <dbReference type="ChEBI" id="CHEBI:16526"/>
        <dbReference type="ChEBI" id="CHEBI:17231"/>
        <dbReference type="ChEBI" id="CHEBI:36658"/>
        <dbReference type="EC" id="4.1.1.52"/>
    </reaction>
    <physiologicalReaction direction="left-to-right" evidence="6">
        <dbReference type="Rhea" id="RHEA:23113"/>
    </physiologicalReaction>
</comment>
<dbReference type="PANTHER" id="PTHR21240:SF29">
    <property type="entry name" value="AMIDOHYDROLASE-RELATED DOMAIN-CONTAINING PROTEIN"/>
    <property type="match status" value="1"/>
</dbReference>
<reference evidence="10" key="1">
    <citation type="journal article" date="2020" name="Stud. Mycol.">
        <title>101 Dothideomycetes genomes: a test case for predicting lifestyles and emergence of pathogens.</title>
        <authorList>
            <person name="Haridas S."/>
            <person name="Albert R."/>
            <person name="Binder M."/>
            <person name="Bloem J."/>
            <person name="Labutti K."/>
            <person name="Salamov A."/>
            <person name="Andreopoulos B."/>
            <person name="Baker S."/>
            <person name="Barry K."/>
            <person name="Bills G."/>
            <person name="Bluhm B."/>
            <person name="Cannon C."/>
            <person name="Castanera R."/>
            <person name="Culley D."/>
            <person name="Daum C."/>
            <person name="Ezra D."/>
            <person name="Gonzalez J."/>
            <person name="Henrissat B."/>
            <person name="Kuo A."/>
            <person name="Liang C."/>
            <person name="Lipzen A."/>
            <person name="Lutzoni F."/>
            <person name="Magnuson J."/>
            <person name="Mondo S."/>
            <person name="Nolan M."/>
            <person name="Ohm R."/>
            <person name="Pangilinan J."/>
            <person name="Park H.-J."/>
            <person name="Ramirez L."/>
            <person name="Alfaro M."/>
            <person name="Sun H."/>
            <person name="Tritt A."/>
            <person name="Yoshinaga Y."/>
            <person name="Zwiers L.-H."/>
            <person name="Turgeon B."/>
            <person name="Goodwin S."/>
            <person name="Spatafora J."/>
            <person name="Crous P."/>
            <person name="Grigoriev I."/>
        </authorList>
    </citation>
    <scope>NUCLEOTIDE SEQUENCE</scope>
    <source>
        <strain evidence="10">ATCC 36951</strain>
    </source>
</reference>
<proteinExistence type="inferred from homology"/>
<dbReference type="RefSeq" id="XP_033664876.1">
    <property type="nucleotide sequence ID" value="XM_033817730.1"/>
</dbReference>
<dbReference type="GO" id="GO:0005829">
    <property type="term" value="C:cytosol"/>
    <property type="evidence" value="ECO:0007669"/>
    <property type="project" value="TreeGrafter"/>
</dbReference>
<keyword evidence="2" id="KW-0479">Metal-binding</keyword>
<comment type="similarity">
    <text evidence="1">Belongs to the metallo-dependent hydrolases superfamily. ACMSD family.</text>
</comment>
<dbReference type="AlphaFoldDB" id="A0A6A6C9X0"/>
<evidence type="ECO:0000313" key="11">
    <source>
        <dbReference type="Proteomes" id="UP000799537"/>
    </source>
</evidence>
<protein>
    <recommendedName>
        <fullName evidence="7">6-methylsalicylate decarboxylase</fullName>
        <ecNumber evidence="7">4.1.1.52</ecNumber>
    </recommendedName>
</protein>
<gene>
    <name evidence="10" type="ORF">M409DRAFT_68218</name>
</gene>
<accession>A0A6A6C9X0</accession>
<evidence type="ECO:0000256" key="8">
    <source>
        <dbReference type="RuleBase" id="RU366045"/>
    </source>
</evidence>
<keyword evidence="3 8" id="KW-0210">Decarboxylase</keyword>
<dbReference type="SUPFAM" id="SSF51556">
    <property type="entry name" value="Metallo-dependent hydrolases"/>
    <property type="match status" value="1"/>
</dbReference>
<organism evidence="10 11">
    <name type="scientific">Zasmidium cellare ATCC 36951</name>
    <dbReference type="NCBI Taxonomy" id="1080233"/>
    <lineage>
        <taxon>Eukaryota</taxon>
        <taxon>Fungi</taxon>
        <taxon>Dikarya</taxon>
        <taxon>Ascomycota</taxon>
        <taxon>Pezizomycotina</taxon>
        <taxon>Dothideomycetes</taxon>
        <taxon>Dothideomycetidae</taxon>
        <taxon>Mycosphaerellales</taxon>
        <taxon>Mycosphaerellaceae</taxon>
        <taxon>Zasmidium</taxon>
    </lineage>
</organism>
<dbReference type="EMBL" id="ML993606">
    <property type="protein sequence ID" value="KAF2163987.1"/>
    <property type="molecule type" value="Genomic_DNA"/>
</dbReference>
<feature type="domain" description="Amidohydrolase-related" evidence="9">
    <location>
        <begin position="6"/>
        <end position="319"/>
    </location>
</feature>